<evidence type="ECO:0008006" key="6">
    <source>
        <dbReference type="Google" id="ProtNLM"/>
    </source>
</evidence>
<evidence type="ECO:0000256" key="2">
    <source>
        <dbReference type="ARBA" id="ARBA00023163"/>
    </source>
</evidence>
<keyword evidence="5" id="KW-1185">Reference proteome</keyword>
<evidence type="ECO:0000313" key="4">
    <source>
        <dbReference type="EnsemblMetazoa" id="CJA19702.1"/>
    </source>
</evidence>
<evidence type="ECO:0000256" key="3">
    <source>
        <dbReference type="ARBA" id="ARBA00023242"/>
    </source>
</evidence>
<accession>A0A8R1I546</accession>
<protein>
    <recommendedName>
        <fullName evidence="6">Nuclear receptor domain-containing protein</fullName>
    </recommendedName>
</protein>
<reference evidence="5" key="1">
    <citation type="submission" date="2010-08" db="EMBL/GenBank/DDBJ databases">
        <authorList>
            <consortium name="Caenorhabditis japonica Sequencing Consortium"/>
            <person name="Wilson R.K."/>
        </authorList>
    </citation>
    <scope>NUCLEOTIDE SEQUENCE [LARGE SCALE GENOMIC DNA]</scope>
    <source>
        <strain evidence="5">DF5081</strain>
    </source>
</reference>
<evidence type="ECO:0000256" key="1">
    <source>
        <dbReference type="ARBA" id="ARBA00023015"/>
    </source>
</evidence>
<organism evidence="4 5">
    <name type="scientific">Caenorhabditis japonica</name>
    <dbReference type="NCBI Taxonomy" id="281687"/>
    <lineage>
        <taxon>Eukaryota</taxon>
        <taxon>Metazoa</taxon>
        <taxon>Ecdysozoa</taxon>
        <taxon>Nematoda</taxon>
        <taxon>Chromadorea</taxon>
        <taxon>Rhabditida</taxon>
        <taxon>Rhabditina</taxon>
        <taxon>Rhabditomorpha</taxon>
        <taxon>Rhabditoidea</taxon>
        <taxon>Rhabditidae</taxon>
        <taxon>Peloderinae</taxon>
        <taxon>Caenorhabditis</taxon>
    </lineage>
</organism>
<dbReference type="AlphaFoldDB" id="A0A8R1I546"/>
<dbReference type="PANTHER" id="PTHR46011">
    <property type="entry name" value="NUCLEAR HORMONE RECEPTOR FAMILY MEMBER NHR-86-RELATED"/>
    <property type="match status" value="1"/>
</dbReference>
<proteinExistence type="predicted"/>
<dbReference type="GO" id="GO:0008270">
    <property type="term" value="F:zinc ion binding"/>
    <property type="evidence" value="ECO:0007669"/>
    <property type="project" value="InterPro"/>
</dbReference>
<name>A0A8R1I546_CAEJA</name>
<keyword evidence="3" id="KW-0539">Nucleus</keyword>
<dbReference type="InterPro" id="IPR013088">
    <property type="entry name" value="Znf_NHR/GATA"/>
</dbReference>
<dbReference type="GO" id="GO:0006357">
    <property type="term" value="P:regulation of transcription by RNA polymerase II"/>
    <property type="evidence" value="ECO:0007669"/>
    <property type="project" value="TreeGrafter"/>
</dbReference>
<sequence length="193" mass="21892">MCRACRYTRCLEVGMNPAGVQQRRDTIGKRDIKNEMPDATVDLLDPQQFTSSVPTTSSPCPPVSELPYACASQMPILLKMRSNYGKMDSARLVIHRKDGENIFEETISKSVNYKEAAEQGIREVPLVADWISGCFDGLASLPIEQKVNKSRPGQRDVAEKKLVMVQQYWQRNWCANTAAQQCRLRVITNSFWF</sequence>
<evidence type="ECO:0000313" key="5">
    <source>
        <dbReference type="Proteomes" id="UP000005237"/>
    </source>
</evidence>
<dbReference type="Gene3D" id="3.30.50.10">
    <property type="entry name" value="Erythroid Transcription Factor GATA-1, subunit A"/>
    <property type="match status" value="1"/>
</dbReference>
<dbReference type="PANTHER" id="PTHR46011:SF31">
    <property type="entry name" value="NUCLEAR HORMONE RECEPTOR FAMILY MEMBER NHR-86"/>
    <property type="match status" value="1"/>
</dbReference>
<dbReference type="GO" id="GO:0005634">
    <property type="term" value="C:nucleus"/>
    <property type="evidence" value="ECO:0007669"/>
    <property type="project" value="TreeGrafter"/>
</dbReference>
<dbReference type="SUPFAM" id="SSF57716">
    <property type="entry name" value="Glucocorticoid receptor-like (DNA-binding domain)"/>
    <property type="match status" value="1"/>
</dbReference>
<dbReference type="EnsemblMetazoa" id="CJA19702.1">
    <property type="protein sequence ID" value="CJA19702.1"/>
    <property type="gene ID" value="WBGene00175273"/>
</dbReference>
<keyword evidence="2" id="KW-0804">Transcription</keyword>
<dbReference type="GO" id="GO:0003700">
    <property type="term" value="F:DNA-binding transcription factor activity"/>
    <property type="evidence" value="ECO:0007669"/>
    <property type="project" value="TreeGrafter"/>
</dbReference>
<keyword evidence="1" id="KW-0805">Transcription regulation</keyword>
<dbReference type="Proteomes" id="UP000005237">
    <property type="component" value="Unassembled WGS sequence"/>
</dbReference>
<reference evidence="4" key="2">
    <citation type="submission" date="2022-06" db="UniProtKB">
        <authorList>
            <consortium name="EnsemblMetazoa"/>
        </authorList>
    </citation>
    <scope>IDENTIFICATION</scope>
    <source>
        <strain evidence="4">DF5081</strain>
    </source>
</reference>